<dbReference type="PANTHER" id="PTHR43639:SF1">
    <property type="entry name" value="SHORT-CHAIN DEHYDROGENASE_REDUCTASE FAMILY PROTEIN"/>
    <property type="match status" value="1"/>
</dbReference>
<evidence type="ECO:0000256" key="1">
    <source>
        <dbReference type="ARBA" id="ARBA00006484"/>
    </source>
</evidence>
<feature type="domain" description="Ketoreductase" evidence="3">
    <location>
        <begin position="10"/>
        <end position="197"/>
    </location>
</feature>
<dbReference type="Pfam" id="PF13561">
    <property type="entry name" value="adh_short_C2"/>
    <property type="match status" value="1"/>
</dbReference>
<dbReference type="PROSITE" id="PS00061">
    <property type="entry name" value="ADH_SHORT"/>
    <property type="match status" value="1"/>
</dbReference>
<keyword evidence="2" id="KW-0560">Oxidoreductase</keyword>
<evidence type="ECO:0000259" key="3">
    <source>
        <dbReference type="SMART" id="SM00822"/>
    </source>
</evidence>
<dbReference type="PRINTS" id="PR00081">
    <property type="entry name" value="GDHRDH"/>
</dbReference>
<comment type="similarity">
    <text evidence="1">Belongs to the short-chain dehydrogenases/reductases (SDR) family.</text>
</comment>
<dbReference type="EMBL" id="FRXO01000002">
    <property type="protein sequence ID" value="SHO63564.1"/>
    <property type="molecule type" value="Genomic_DNA"/>
</dbReference>
<dbReference type="STRING" id="1123029.SAMN02745172_01430"/>
<dbReference type="RefSeq" id="WP_073626917.1">
    <property type="nucleotide sequence ID" value="NZ_FRXO01000002.1"/>
</dbReference>
<accession>A0A1M7ZFB5</accession>
<keyword evidence="5" id="KW-1185">Reference proteome</keyword>
<dbReference type="InterPro" id="IPR002347">
    <property type="entry name" value="SDR_fam"/>
</dbReference>
<dbReference type="FunFam" id="3.40.50.720:FF:000084">
    <property type="entry name" value="Short-chain dehydrogenase reductase"/>
    <property type="match status" value="1"/>
</dbReference>
<name>A0A1M7ZFB5_9HYPH</name>
<dbReference type="SMART" id="SM00822">
    <property type="entry name" value="PKS_KR"/>
    <property type="match status" value="1"/>
</dbReference>
<evidence type="ECO:0000256" key="2">
    <source>
        <dbReference type="ARBA" id="ARBA00023002"/>
    </source>
</evidence>
<dbReference type="InterPro" id="IPR057326">
    <property type="entry name" value="KR_dom"/>
</dbReference>
<dbReference type="SUPFAM" id="SSF51735">
    <property type="entry name" value="NAD(P)-binding Rossmann-fold domains"/>
    <property type="match status" value="1"/>
</dbReference>
<dbReference type="Proteomes" id="UP000186406">
    <property type="component" value="Unassembled WGS sequence"/>
</dbReference>
<sequence length="268" mass="27196">MSAETSEAPVRVLVTGASRGIGAAIALRLARQHGDRLRIAITGRSHGGALAGVATEIAALGARVAPLAGDLADEDVPARLVAEATQACGGLDGVVANAGVAGPAPLAGLALAEWDRLFAVNVRSVWLLAKAAHPHLAASRGAFVAVASASGMAPHPGMGAYSASKAALIMLCRQLAQEWAPAGIRVNSVSPGMIRTTLTESIYRDPQVAAERNRIVPLGRVGEAEDVAGTVAFLLGPEAGFIVGQNICMDGGYTESALGRIPGLPRPV</sequence>
<gene>
    <name evidence="4" type="ORF">SAMN02745172_01430</name>
</gene>
<evidence type="ECO:0000313" key="4">
    <source>
        <dbReference type="EMBL" id="SHO63564.1"/>
    </source>
</evidence>
<dbReference type="InterPro" id="IPR036291">
    <property type="entry name" value="NAD(P)-bd_dom_sf"/>
</dbReference>
<dbReference type="AlphaFoldDB" id="A0A1M7ZFB5"/>
<organism evidence="4 5">
    <name type="scientific">Pseudoxanthobacter soli DSM 19599</name>
    <dbReference type="NCBI Taxonomy" id="1123029"/>
    <lineage>
        <taxon>Bacteria</taxon>
        <taxon>Pseudomonadati</taxon>
        <taxon>Pseudomonadota</taxon>
        <taxon>Alphaproteobacteria</taxon>
        <taxon>Hyphomicrobiales</taxon>
        <taxon>Segnochrobactraceae</taxon>
        <taxon>Pseudoxanthobacter</taxon>
    </lineage>
</organism>
<dbReference type="OrthoDB" id="9779623at2"/>
<dbReference type="PRINTS" id="PR00080">
    <property type="entry name" value="SDRFAMILY"/>
</dbReference>
<dbReference type="InterPro" id="IPR020904">
    <property type="entry name" value="Sc_DH/Rdtase_CS"/>
</dbReference>
<dbReference type="GO" id="GO:0016491">
    <property type="term" value="F:oxidoreductase activity"/>
    <property type="evidence" value="ECO:0007669"/>
    <property type="project" value="UniProtKB-KW"/>
</dbReference>
<dbReference type="Gene3D" id="3.40.50.720">
    <property type="entry name" value="NAD(P)-binding Rossmann-like Domain"/>
    <property type="match status" value="1"/>
</dbReference>
<reference evidence="4 5" key="1">
    <citation type="submission" date="2016-12" db="EMBL/GenBank/DDBJ databases">
        <authorList>
            <person name="Song W.-J."/>
            <person name="Kurnit D.M."/>
        </authorList>
    </citation>
    <scope>NUCLEOTIDE SEQUENCE [LARGE SCALE GENOMIC DNA]</scope>
    <source>
        <strain evidence="4 5">DSM 19599</strain>
    </source>
</reference>
<dbReference type="PANTHER" id="PTHR43639">
    <property type="entry name" value="OXIDOREDUCTASE, SHORT-CHAIN DEHYDROGENASE/REDUCTASE FAMILY (AFU_ORTHOLOGUE AFUA_5G02870)"/>
    <property type="match status" value="1"/>
</dbReference>
<protein>
    <submittedName>
        <fullName evidence="4">NAD(P)-dependent dehydrogenase, short-chain alcohol dehydrogenase family</fullName>
    </submittedName>
</protein>
<proteinExistence type="inferred from homology"/>
<dbReference type="CDD" id="cd05233">
    <property type="entry name" value="SDR_c"/>
    <property type="match status" value="1"/>
</dbReference>
<evidence type="ECO:0000313" key="5">
    <source>
        <dbReference type="Proteomes" id="UP000186406"/>
    </source>
</evidence>